<name>A0A4C1YAM2_EUMVA</name>
<comment type="caution">
    <text evidence="1">The sequence shown here is derived from an EMBL/GenBank/DDBJ whole genome shotgun (WGS) entry which is preliminary data.</text>
</comment>
<accession>A0A4C1YAM2</accession>
<dbReference type="AlphaFoldDB" id="A0A4C1YAM2"/>
<protein>
    <submittedName>
        <fullName evidence="1">Uncharacterized protein</fullName>
    </submittedName>
</protein>
<proteinExistence type="predicted"/>
<gene>
    <name evidence="1" type="ORF">EVAR_47888_1</name>
</gene>
<reference evidence="1 2" key="1">
    <citation type="journal article" date="2019" name="Commun. Biol.">
        <title>The bagworm genome reveals a unique fibroin gene that provides high tensile strength.</title>
        <authorList>
            <person name="Kono N."/>
            <person name="Nakamura H."/>
            <person name="Ohtoshi R."/>
            <person name="Tomita M."/>
            <person name="Numata K."/>
            <person name="Arakawa K."/>
        </authorList>
    </citation>
    <scope>NUCLEOTIDE SEQUENCE [LARGE SCALE GENOMIC DNA]</scope>
</reference>
<organism evidence="1 2">
    <name type="scientific">Eumeta variegata</name>
    <name type="common">Bagworm moth</name>
    <name type="synonym">Eumeta japonica</name>
    <dbReference type="NCBI Taxonomy" id="151549"/>
    <lineage>
        <taxon>Eukaryota</taxon>
        <taxon>Metazoa</taxon>
        <taxon>Ecdysozoa</taxon>
        <taxon>Arthropoda</taxon>
        <taxon>Hexapoda</taxon>
        <taxon>Insecta</taxon>
        <taxon>Pterygota</taxon>
        <taxon>Neoptera</taxon>
        <taxon>Endopterygota</taxon>
        <taxon>Lepidoptera</taxon>
        <taxon>Glossata</taxon>
        <taxon>Ditrysia</taxon>
        <taxon>Tineoidea</taxon>
        <taxon>Psychidae</taxon>
        <taxon>Oiketicinae</taxon>
        <taxon>Eumeta</taxon>
    </lineage>
</organism>
<evidence type="ECO:0000313" key="1">
    <source>
        <dbReference type="EMBL" id="GBP71942.1"/>
    </source>
</evidence>
<dbReference type="Proteomes" id="UP000299102">
    <property type="component" value="Unassembled WGS sequence"/>
</dbReference>
<dbReference type="EMBL" id="BGZK01001127">
    <property type="protein sequence ID" value="GBP71942.1"/>
    <property type="molecule type" value="Genomic_DNA"/>
</dbReference>
<sequence length="144" mass="16406">MTDQRDDDVRDRRLNVMTETYGGHGVHEVTSRRLQGNRDTQKETTQSEYNVYNYVLTTCGVAVVTDLSSVHRAIPLTRRFYKCKASNLHKHTRSQAPTQTTTAFAMKSLRGNRLEIGDLSGRMSLVGRLSLSFQRTALEREREG</sequence>
<keyword evidence="2" id="KW-1185">Reference proteome</keyword>
<evidence type="ECO:0000313" key="2">
    <source>
        <dbReference type="Proteomes" id="UP000299102"/>
    </source>
</evidence>